<organism evidence="1 2">
    <name type="scientific">Metarhizobium album</name>
    <dbReference type="NCBI Taxonomy" id="2182425"/>
    <lineage>
        <taxon>Bacteria</taxon>
        <taxon>Pseudomonadati</taxon>
        <taxon>Pseudomonadota</taxon>
        <taxon>Alphaproteobacteria</taxon>
        <taxon>Hyphomicrobiales</taxon>
        <taxon>Rhizobiaceae</taxon>
        <taxon>Metarhizobium</taxon>
    </lineage>
</organism>
<evidence type="ECO:0000313" key="1">
    <source>
        <dbReference type="EMBL" id="PWE53112.1"/>
    </source>
</evidence>
<accession>A0A2U2DII9</accession>
<gene>
    <name evidence="1" type="ORF">DEM27_27460</name>
</gene>
<dbReference type="AlphaFoldDB" id="A0A2U2DII9"/>
<dbReference type="Proteomes" id="UP000245252">
    <property type="component" value="Unassembled WGS sequence"/>
</dbReference>
<keyword evidence="2" id="KW-1185">Reference proteome</keyword>
<proteinExistence type="predicted"/>
<protein>
    <submittedName>
        <fullName evidence="1">Uncharacterized protein</fullName>
    </submittedName>
</protein>
<evidence type="ECO:0000313" key="2">
    <source>
        <dbReference type="Proteomes" id="UP000245252"/>
    </source>
</evidence>
<dbReference type="RefSeq" id="WP_109461446.1">
    <property type="nucleotide sequence ID" value="NZ_QFBC01000018.1"/>
</dbReference>
<comment type="caution">
    <text evidence="1">The sequence shown here is derived from an EMBL/GenBank/DDBJ whole genome shotgun (WGS) entry which is preliminary data.</text>
</comment>
<reference evidence="1 2" key="1">
    <citation type="submission" date="2018-05" db="EMBL/GenBank/DDBJ databases">
        <title>The draft genome of strain NS-104.</title>
        <authorList>
            <person name="Hang P."/>
            <person name="Jiang J."/>
        </authorList>
    </citation>
    <scope>NUCLEOTIDE SEQUENCE [LARGE SCALE GENOMIC DNA]</scope>
    <source>
        <strain evidence="1 2">NS-104</strain>
    </source>
</reference>
<dbReference type="EMBL" id="QFBC01000018">
    <property type="protein sequence ID" value="PWE53112.1"/>
    <property type="molecule type" value="Genomic_DNA"/>
</dbReference>
<sequence length="69" mass="7346">MFQSLTSALVYDEVDVLTGAVFSWCAERRISLRSQEGVSAASAAIDLYLAGYATQDALLAALNDSDSLN</sequence>
<dbReference type="OrthoDB" id="8373165at2"/>
<name>A0A2U2DII9_9HYPH</name>